<accession>A0A6N6N1D1</accession>
<gene>
    <name evidence="1" type="ORF">F8A88_11395</name>
</gene>
<dbReference type="AlphaFoldDB" id="A0A6N6N1D1"/>
<dbReference type="Proteomes" id="UP000438699">
    <property type="component" value="Unassembled WGS sequence"/>
</dbReference>
<dbReference type="EMBL" id="WAIE01000004">
    <property type="protein sequence ID" value="KAB1441533.1"/>
    <property type="molecule type" value="Genomic_DNA"/>
</dbReference>
<name>A0A6N6N1D1_9BACT</name>
<organism evidence="1 2">
    <name type="scientific">Pseudodesulfovibrio senegalensis</name>
    <dbReference type="NCBI Taxonomy" id="1721087"/>
    <lineage>
        <taxon>Bacteria</taxon>
        <taxon>Pseudomonadati</taxon>
        <taxon>Thermodesulfobacteriota</taxon>
        <taxon>Desulfovibrionia</taxon>
        <taxon>Desulfovibrionales</taxon>
        <taxon>Desulfovibrionaceae</taxon>
    </lineage>
</organism>
<evidence type="ECO:0000313" key="1">
    <source>
        <dbReference type="EMBL" id="KAB1441533.1"/>
    </source>
</evidence>
<sequence length="131" mass="14537">MKSASCYQRLIRVARAGKEKPITRVGPTGKYSSTGGVAPFVSRCFAFLKEIEWLSNIFGNMNATCTIQAAFFAEFFSLMEKALPVGLWRWAEESVSSGGGEVYSHWLFMSNSSSLLKNLLGQWAREAFHGP</sequence>
<comment type="caution">
    <text evidence="1">The sequence shown here is derived from an EMBL/GenBank/DDBJ whole genome shotgun (WGS) entry which is preliminary data.</text>
</comment>
<protein>
    <submittedName>
        <fullName evidence="1">Uncharacterized protein</fullName>
    </submittedName>
</protein>
<evidence type="ECO:0000313" key="2">
    <source>
        <dbReference type="Proteomes" id="UP000438699"/>
    </source>
</evidence>
<keyword evidence="2" id="KW-1185">Reference proteome</keyword>
<reference evidence="1 2" key="1">
    <citation type="journal article" date="2017" name="Int. J. Syst. Evol. Microbiol.">
        <title>Desulfovibrio senegalensis sp. nov., a mesophilic sulfate reducer isolated from marine sediment.</title>
        <authorList>
            <person name="Thioye A."/>
            <person name="Gam Z.B.A."/>
            <person name="Mbengue M."/>
            <person name="Cayol J.L."/>
            <person name="Joseph-Bartoli M."/>
            <person name="Toure-Kane C."/>
            <person name="Labat M."/>
        </authorList>
    </citation>
    <scope>NUCLEOTIDE SEQUENCE [LARGE SCALE GENOMIC DNA]</scope>
    <source>
        <strain evidence="1 2">DSM 101509</strain>
    </source>
</reference>
<dbReference type="RefSeq" id="WP_151151276.1">
    <property type="nucleotide sequence ID" value="NZ_WAIE01000004.1"/>
</dbReference>
<proteinExistence type="predicted"/>